<dbReference type="OrthoDB" id="346004at2"/>
<feature type="transmembrane region" description="Helical" evidence="7">
    <location>
        <begin position="42"/>
        <end position="65"/>
    </location>
</feature>
<protein>
    <submittedName>
        <fullName evidence="8">Predicted membrane protein</fullName>
    </submittedName>
</protein>
<dbReference type="STRING" id="454194.PYK22_01154"/>
<reference evidence="8 9" key="1">
    <citation type="submission" date="2013-12" db="EMBL/GenBank/DDBJ databases">
        <authorList>
            <person name="Stott M."/>
        </authorList>
    </citation>
    <scope>NUCLEOTIDE SEQUENCE [LARGE SCALE GENOMIC DNA]</scope>
    <source>
        <strain evidence="8 9">K22</strain>
    </source>
</reference>
<dbReference type="RefSeq" id="WP_041975586.1">
    <property type="nucleotide sequence ID" value="NZ_CBXV010000004.1"/>
</dbReference>
<dbReference type="GO" id="GO:0005886">
    <property type="term" value="C:plasma membrane"/>
    <property type="evidence" value="ECO:0007669"/>
    <property type="project" value="UniProtKB-SubCell"/>
</dbReference>
<evidence type="ECO:0000256" key="5">
    <source>
        <dbReference type="ARBA" id="ARBA00022989"/>
    </source>
</evidence>
<keyword evidence="9" id="KW-1185">Reference proteome</keyword>
<evidence type="ECO:0000256" key="3">
    <source>
        <dbReference type="ARBA" id="ARBA00022475"/>
    </source>
</evidence>
<reference evidence="8 9" key="2">
    <citation type="submission" date="2015-01" db="EMBL/GenBank/DDBJ databases">
        <title>Complete genome sequence of Pyrinomonas methylaliphatogenes type strain K22T.</title>
        <authorList>
            <person name="Lee K.C.Y."/>
            <person name="Power J.F."/>
            <person name="Dunfield P.F."/>
            <person name="Morgan X.C."/>
            <person name="Huttenhower C."/>
            <person name="Stott M.B."/>
        </authorList>
    </citation>
    <scope>NUCLEOTIDE SEQUENCE [LARGE SCALE GENOMIC DNA]</scope>
    <source>
        <strain evidence="8 9">K22</strain>
    </source>
</reference>
<dbReference type="InterPro" id="IPR032808">
    <property type="entry name" value="DoxX"/>
</dbReference>
<evidence type="ECO:0000313" key="9">
    <source>
        <dbReference type="Proteomes" id="UP000031518"/>
    </source>
</evidence>
<gene>
    <name evidence="8" type="ORF">PYK22_01154</name>
</gene>
<evidence type="ECO:0000313" key="8">
    <source>
        <dbReference type="EMBL" id="CDM65156.1"/>
    </source>
</evidence>
<evidence type="ECO:0000256" key="1">
    <source>
        <dbReference type="ARBA" id="ARBA00004651"/>
    </source>
</evidence>
<sequence length="148" mass="16133">MWNKLLRTEDDIAALLARLFLGIVIFPHGAQKLLGLFGGYGFSATINFFSQMGIPAVIAFLVIIGEFFGSLGLIFGLLSRFCAFSIGLIMLGAIALVHWHNGFFMNWSGMQRGEGFEYHLLAIGLALIVVIKGGGKWALDQLLARKVG</sequence>
<comment type="similarity">
    <text evidence="2">Belongs to the DoxX family.</text>
</comment>
<evidence type="ECO:0000256" key="2">
    <source>
        <dbReference type="ARBA" id="ARBA00006679"/>
    </source>
</evidence>
<dbReference type="InterPro" id="IPR051907">
    <property type="entry name" value="DoxX-like_oxidoreductase"/>
</dbReference>
<comment type="subcellular location">
    <subcellularLocation>
        <location evidence="1">Cell membrane</location>
        <topology evidence="1">Multi-pass membrane protein</topology>
    </subcellularLocation>
</comment>
<dbReference type="AlphaFoldDB" id="A0A0B6WVP7"/>
<keyword evidence="4 7" id="KW-0812">Transmembrane</keyword>
<dbReference type="Proteomes" id="UP000031518">
    <property type="component" value="Unassembled WGS sequence"/>
</dbReference>
<feature type="transmembrane region" description="Helical" evidence="7">
    <location>
        <begin position="119"/>
        <end position="139"/>
    </location>
</feature>
<evidence type="ECO:0000256" key="4">
    <source>
        <dbReference type="ARBA" id="ARBA00022692"/>
    </source>
</evidence>
<evidence type="ECO:0000256" key="6">
    <source>
        <dbReference type="ARBA" id="ARBA00023136"/>
    </source>
</evidence>
<accession>A0A0B6WVP7</accession>
<proteinExistence type="inferred from homology"/>
<dbReference type="Pfam" id="PF07681">
    <property type="entry name" value="DoxX"/>
    <property type="match status" value="1"/>
</dbReference>
<dbReference type="PANTHER" id="PTHR33452:SF1">
    <property type="entry name" value="INNER MEMBRANE PROTEIN YPHA-RELATED"/>
    <property type="match status" value="1"/>
</dbReference>
<organism evidence="8 9">
    <name type="scientific">Pyrinomonas methylaliphatogenes</name>
    <dbReference type="NCBI Taxonomy" id="454194"/>
    <lineage>
        <taxon>Bacteria</taxon>
        <taxon>Pseudomonadati</taxon>
        <taxon>Acidobacteriota</taxon>
        <taxon>Blastocatellia</taxon>
        <taxon>Blastocatellales</taxon>
        <taxon>Pyrinomonadaceae</taxon>
        <taxon>Pyrinomonas</taxon>
    </lineage>
</organism>
<name>A0A0B6WVP7_9BACT</name>
<feature type="transmembrane region" description="Helical" evidence="7">
    <location>
        <begin position="77"/>
        <end position="99"/>
    </location>
</feature>
<dbReference type="EMBL" id="CBXV010000004">
    <property type="protein sequence ID" value="CDM65156.1"/>
    <property type="molecule type" value="Genomic_DNA"/>
</dbReference>
<evidence type="ECO:0000256" key="7">
    <source>
        <dbReference type="SAM" id="Phobius"/>
    </source>
</evidence>
<keyword evidence="3" id="KW-1003">Cell membrane</keyword>
<dbReference type="PANTHER" id="PTHR33452">
    <property type="entry name" value="OXIDOREDUCTASE CATD-RELATED"/>
    <property type="match status" value="1"/>
</dbReference>
<keyword evidence="5 7" id="KW-1133">Transmembrane helix</keyword>
<keyword evidence="6 7" id="KW-0472">Membrane</keyword>